<dbReference type="Proteomes" id="UP001449225">
    <property type="component" value="Unassembled WGS sequence"/>
</dbReference>
<keyword evidence="3" id="KW-1185">Reference proteome</keyword>
<dbReference type="InterPro" id="IPR002645">
    <property type="entry name" value="STAS_dom"/>
</dbReference>
<proteinExistence type="predicted"/>
<dbReference type="InterPro" id="IPR014557">
    <property type="entry name" value="UCP029548_STAS-type"/>
</dbReference>
<name>A0ABU9TQI4_9GAMM</name>
<reference evidence="2 3" key="1">
    <citation type="submission" date="2024-03" db="EMBL/GenBank/DDBJ databases">
        <title>Community enrichment and isolation of bacterial strains for fucoidan degradation.</title>
        <authorList>
            <person name="Sichert A."/>
        </authorList>
    </citation>
    <scope>NUCLEOTIDE SEQUENCE [LARGE SCALE GENOMIC DNA]</scope>
    <source>
        <strain evidence="2 3">AS76</strain>
    </source>
</reference>
<comment type="caution">
    <text evidence="2">The sequence shown here is derived from an EMBL/GenBank/DDBJ whole genome shotgun (WGS) entry which is preliminary data.</text>
</comment>
<evidence type="ECO:0000313" key="3">
    <source>
        <dbReference type="Proteomes" id="UP001449225"/>
    </source>
</evidence>
<evidence type="ECO:0000259" key="1">
    <source>
        <dbReference type="PROSITE" id="PS50801"/>
    </source>
</evidence>
<dbReference type="PROSITE" id="PS50801">
    <property type="entry name" value="STAS"/>
    <property type="match status" value="1"/>
</dbReference>
<dbReference type="Gene3D" id="3.30.750.24">
    <property type="entry name" value="STAS domain"/>
    <property type="match status" value="1"/>
</dbReference>
<dbReference type="PANTHER" id="PTHR33495">
    <property type="entry name" value="ANTI-SIGMA FACTOR ANTAGONIST TM_1081-RELATED-RELATED"/>
    <property type="match status" value="1"/>
</dbReference>
<protein>
    <submittedName>
        <fullName evidence="2">STAS domain-containing protein</fullName>
    </submittedName>
</protein>
<dbReference type="Pfam" id="PF01740">
    <property type="entry name" value="STAS"/>
    <property type="match status" value="1"/>
</dbReference>
<dbReference type="CDD" id="cd07043">
    <property type="entry name" value="STAS_anti-anti-sigma_factors"/>
    <property type="match status" value="1"/>
</dbReference>
<dbReference type="PANTHER" id="PTHR33495:SF2">
    <property type="entry name" value="ANTI-SIGMA FACTOR ANTAGONIST TM_1081-RELATED"/>
    <property type="match status" value="1"/>
</dbReference>
<dbReference type="SUPFAM" id="SSF52091">
    <property type="entry name" value="SpoIIaa-like"/>
    <property type="match status" value="1"/>
</dbReference>
<dbReference type="PIRSF" id="PIRSF029548">
    <property type="entry name" value="UCP029548"/>
    <property type="match status" value="1"/>
</dbReference>
<sequence>MQEGSIYSAFVDGNFVLKFVGDVRLTLCTSLDCHINEALAKASVTNILIDLTQAEGIDSTSLGLIAKLSIKAGDANLGKPTLVSTNPDITSILYTMGFDHIFILLEELPTSIKDLKELPFVQESVDEMKERIISAHHILMGLNDSNREAFKDLVSTLESVKDK</sequence>
<evidence type="ECO:0000313" key="2">
    <source>
        <dbReference type="EMBL" id="MEM5535980.1"/>
    </source>
</evidence>
<accession>A0ABU9TQI4</accession>
<gene>
    <name evidence="2" type="ORF">WNY58_06205</name>
</gene>
<feature type="domain" description="STAS" evidence="1">
    <location>
        <begin position="12"/>
        <end position="128"/>
    </location>
</feature>
<dbReference type="EMBL" id="JBBMRA010000004">
    <property type="protein sequence ID" value="MEM5535980.1"/>
    <property type="molecule type" value="Genomic_DNA"/>
</dbReference>
<dbReference type="InterPro" id="IPR036513">
    <property type="entry name" value="STAS_dom_sf"/>
</dbReference>
<organism evidence="2 3">
    <name type="scientific">Neptuniibacter pectenicola</name>
    <dbReference type="NCBI Taxonomy" id="1806669"/>
    <lineage>
        <taxon>Bacteria</taxon>
        <taxon>Pseudomonadati</taxon>
        <taxon>Pseudomonadota</taxon>
        <taxon>Gammaproteobacteria</taxon>
        <taxon>Oceanospirillales</taxon>
        <taxon>Oceanospirillaceae</taxon>
        <taxon>Neptuniibacter</taxon>
    </lineage>
</organism>
<dbReference type="RefSeq" id="WP_067985343.1">
    <property type="nucleotide sequence ID" value="NZ_CAXBCE010000009.1"/>
</dbReference>